<keyword evidence="2" id="KW-1185">Reference proteome</keyword>
<evidence type="ECO:0000313" key="1">
    <source>
        <dbReference type="EMBL" id="RWR80848.1"/>
    </source>
</evidence>
<sequence>MGNTARPLRIPDLEAYRSISPLHPSKMRSQIYRSVSKATKALFSVLEGRTVAAAVTTLRGKVPRLSSFEGRLQESFWGLGFWGPCSSYSRVHAPRVGGNCCRAGAYFYCN</sequence>
<name>A0A443NQQ9_9MAGN</name>
<dbReference type="Proteomes" id="UP000283530">
    <property type="component" value="Unassembled WGS sequence"/>
</dbReference>
<gene>
    <name evidence="1" type="ORF">CKAN_00950700</name>
</gene>
<protein>
    <submittedName>
        <fullName evidence="1">Uncharacterized protein</fullName>
    </submittedName>
</protein>
<comment type="caution">
    <text evidence="1">The sequence shown here is derived from an EMBL/GenBank/DDBJ whole genome shotgun (WGS) entry which is preliminary data.</text>
</comment>
<proteinExistence type="predicted"/>
<dbReference type="AlphaFoldDB" id="A0A443NQQ9"/>
<dbReference type="EMBL" id="QPKB01000003">
    <property type="protein sequence ID" value="RWR80848.1"/>
    <property type="molecule type" value="Genomic_DNA"/>
</dbReference>
<organism evidence="1 2">
    <name type="scientific">Cinnamomum micranthum f. kanehirae</name>
    <dbReference type="NCBI Taxonomy" id="337451"/>
    <lineage>
        <taxon>Eukaryota</taxon>
        <taxon>Viridiplantae</taxon>
        <taxon>Streptophyta</taxon>
        <taxon>Embryophyta</taxon>
        <taxon>Tracheophyta</taxon>
        <taxon>Spermatophyta</taxon>
        <taxon>Magnoliopsida</taxon>
        <taxon>Magnoliidae</taxon>
        <taxon>Laurales</taxon>
        <taxon>Lauraceae</taxon>
        <taxon>Cinnamomum</taxon>
    </lineage>
</organism>
<reference evidence="1 2" key="1">
    <citation type="journal article" date="2019" name="Nat. Plants">
        <title>Stout camphor tree genome fills gaps in understanding of flowering plant genome evolution.</title>
        <authorList>
            <person name="Chaw S.M."/>
            <person name="Liu Y.C."/>
            <person name="Wu Y.W."/>
            <person name="Wang H.Y."/>
            <person name="Lin C.I."/>
            <person name="Wu C.S."/>
            <person name="Ke H.M."/>
            <person name="Chang L.Y."/>
            <person name="Hsu C.Y."/>
            <person name="Yang H.T."/>
            <person name="Sudianto E."/>
            <person name="Hsu M.H."/>
            <person name="Wu K.P."/>
            <person name="Wang L.N."/>
            <person name="Leebens-Mack J.H."/>
            <person name="Tsai I.J."/>
        </authorList>
    </citation>
    <scope>NUCLEOTIDE SEQUENCE [LARGE SCALE GENOMIC DNA]</scope>
    <source>
        <strain evidence="2">cv. Chaw 1501</strain>
        <tissue evidence="1">Young leaves</tissue>
    </source>
</reference>
<accession>A0A443NQQ9</accession>
<evidence type="ECO:0000313" key="2">
    <source>
        <dbReference type="Proteomes" id="UP000283530"/>
    </source>
</evidence>